<keyword evidence="2" id="KW-1185">Reference proteome</keyword>
<evidence type="ECO:0000313" key="2">
    <source>
        <dbReference type="Proteomes" id="UP000078582"/>
    </source>
</evidence>
<dbReference type="EMBL" id="CP014873">
    <property type="protein sequence ID" value="ANK62526.1"/>
    <property type="molecule type" value="Genomic_DNA"/>
</dbReference>
<sequence length="186" mass="21930">MTQKTDLEQQAFSCLAANPGIIYGALKAAGIYYWHSEFADYYQDSVLDYVTGFVDYYQSGSQLNRESYIYTHIIWANKNRRNTFSKQQNCCVSSELLQRTEKPDDMAEFTTKEASQFSELIATIQADDHFNLLMTRLSENERYYLWRAYRADQNMVQIAKELGINRRSVYRIRDRVRRQAENLFSD</sequence>
<dbReference type="RefSeq" id="WP_068281047.1">
    <property type="nucleotide sequence ID" value="NZ_CP014873.1"/>
</dbReference>
<dbReference type="STRING" id="375175.AYR53_06950"/>
<dbReference type="InterPro" id="IPR013324">
    <property type="entry name" value="RNA_pol_sigma_r3/r4-like"/>
</dbReference>
<accession>A0A192H3J1</accession>
<protein>
    <recommendedName>
        <fullName evidence="3">RNA polymerase sigma-70 region 4 domain-containing protein</fullName>
    </recommendedName>
</protein>
<gene>
    <name evidence="1" type="ORF">AYR53_06950</name>
</gene>
<dbReference type="SUPFAM" id="SSF88659">
    <property type="entry name" value="Sigma3 and sigma4 domains of RNA polymerase sigma factors"/>
    <property type="match status" value="1"/>
</dbReference>
<organism evidence="1 2">
    <name type="scientific">Loigolactobacillus backii</name>
    <dbReference type="NCBI Taxonomy" id="375175"/>
    <lineage>
        <taxon>Bacteria</taxon>
        <taxon>Bacillati</taxon>
        <taxon>Bacillota</taxon>
        <taxon>Bacilli</taxon>
        <taxon>Lactobacillales</taxon>
        <taxon>Lactobacillaceae</taxon>
        <taxon>Loigolactobacillus</taxon>
    </lineage>
</organism>
<dbReference type="Gene3D" id="1.10.10.60">
    <property type="entry name" value="Homeodomain-like"/>
    <property type="match status" value="1"/>
</dbReference>
<name>A0A192H3J1_9LACO</name>
<reference evidence="1 2" key="1">
    <citation type="submission" date="2016-03" db="EMBL/GenBank/DDBJ databases">
        <title>Pediococcus and Lactobacillus from brewery environment - whole genome sequencing and assembly.</title>
        <authorList>
            <person name="Behr J."/>
            <person name="Geissler A.J."/>
            <person name="Vogel R.F."/>
        </authorList>
    </citation>
    <scope>NUCLEOTIDE SEQUENCE [LARGE SCALE GENOMIC DNA]</scope>
    <source>
        <strain evidence="1 2">TMW 1.1989</strain>
    </source>
</reference>
<proteinExistence type="predicted"/>
<evidence type="ECO:0008006" key="3">
    <source>
        <dbReference type="Google" id="ProtNLM"/>
    </source>
</evidence>
<dbReference type="GeneID" id="42981989"/>
<evidence type="ECO:0000313" key="1">
    <source>
        <dbReference type="EMBL" id="ANK62526.1"/>
    </source>
</evidence>
<dbReference type="Proteomes" id="UP000078582">
    <property type="component" value="Chromosome"/>
</dbReference>
<dbReference type="AlphaFoldDB" id="A0A192H3J1"/>